<keyword evidence="2" id="KW-0732">Signal</keyword>
<evidence type="ECO:0000256" key="2">
    <source>
        <dbReference type="SAM" id="SignalP"/>
    </source>
</evidence>
<evidence type="ECO:0000256" key="1">
    <source>
        <dbReference type="SAM" id="MobiDB-lite"/>
    </source>
</evidence>
<reference evidence="3 4" key="1">
    <citation type="journal article" date="2008" name="Genome Biol.">
        <title>The genome sequence of the model ascomycete fungus Podospora anserina.</title>
        <authorList>
            <person name="Espagne E."/>
            <person name="Lespinet O."/>
            <person name="Malagnac F."/>
            <person name="Da Silva C."/>
            <person name="Jaillon O."/>
            <person name="Porcel B.M."/>
            <person name="Couloux A."/>
            <person name="Aury J.-M."/>
            <person name="Segurens B."/>
            <person name="Poulain J."/>
            <person name="Anthouard V."/>
            <person name="Grossetete S."/>
            <person name="Khalili H."/>
            <person name="Coppin E."/>
            <person name="Dequard-Chablat M."/>
            <person name="Picard M."/>
            <person name="Contamine V."/>
            <person name="Arnaise S."/>
            <person name="Bourdais A."/>
            <person name="Berteaux-Lecellier V."/>
            <person name="Gautheret D."/>
            <person name="de Vries R.P."/>
            <person name="Battaglia E."/>
            <person name="Coutinho P.M."/>
            <person name="Danchin E.G.J."/>
            <person name="Henrissat B."/>
            <person name="El Khoury R."/>
            <person name="Sainsard-Chanet A."/>
            <person name="Boivin A."/>
            <person name="Pinan-Lucarre B."/>
            <person name="Sellem C.H."/>
            <person name="Debuchy R."/>
            <person name="Wincker P."/>
            <person name="Weissenbach J."/>
            <person name="Silar P."/>
        </authorList>
    </citation>
    <scope>NUCLEOTIDE SEQUENCE [LARGE SCALE GENOMIC DNA]</scope>
    <source>
        <strain evidence="4">S / ATCC MYA-4624 / DSM 980 / FGSC 10383</strain>
    </source>
</reference>
<dbReference type="EMBL" id="FO904941">
    <property type="protein sequence ID" value="CDP30926.1"/>
    <property type="molecule type" value="Genomic_DNA"/>
</dbReference>
<keyword evidence="4" id="KW-1185">Reference proteome</keyword>
<dbReference type="AlphaFoldDB" id="A0A090CQ21"/>
<reference evidence="4" key="2">
    <citation type="journal article" date="2014" name="Genetics">
        <title>Maintaining two mating types: Structure of the mating type locus and its role in heterokaryosis in Podospora anserina.</title>
        <authorList>
            <person name="Grognet P."/>
            <person name="Bidard F."/>
            <person name="Kuchly C."/>
            <person name="Tong L.C.H."/>
            <person name="Coppin E."/>
            <person name="Benkhali J.A."/>
            <person name="Couloux A."/>
            <person name="Wincker P."/>
            <person name="Debuchy R."/>
            <person name="Silar P."/>
        </authorList>
    </citation>
    <scope>GENOME REANNOTATION</scope>
    <source>
        <strain evidence="4">S / ATCC MYA-4624 / DSM 980 / FGSC 10383</strain>
    </source>
</reference>
<evidence type="ECO:0000313" key="4">
    <source>
        <dbReference type="Proteomes" id="UP000001197"/>
    </source>
</evidence>
<organism evidence="3 4">
    <name type="scientific">Podospora anserina (strain S / ATCC MYA-4624 / DSM 980 / FGSC 10383)</name>
    <name type="common">Pleurage anserina</name>
    <dbReference type="NCBI Taxonomy" id="515849"/>
    <lineage>
        <taxon>Eukaryota</taxon>
        <taxon>Fungi</taxon>
        <taxon>Dikarya</taxon>
        <taxon>Ascomycota</taxon>
        <taxon>Pezizomycotina</taxon>
        <taxon>Sordariomycetes</taxon>
        <taxon>Sordariomycetidae</taxon>
        <taxon>Sordariales</taxon>
        <taxon>Podosporaceae</taxon>
        <taxon>Podospora</taxon>
        <taxon>Podospora anserina</taxon>
    </lineage>
</organism>
<accession>A0A090CQ21</accession>
<dbReference type="eggNOG" id="ENOG502S4IP">
    <property type="taxonomic scope" value="Eukaryota"/>
</dbReference>
<proteinExistence type="predicted"/>
<evidence type="ECO:0000313" key="3">
    <source>
        <dbReference type="EMBL" id="CDP30926.1"/>
    </source>
</evidence>
<name>A0A090CQ21_PODAN</name>
<feature type="chain" id="PRO_5001853570" evidence="2">
    <location>
        <begin position="23"/>
        <end position="250"/>
    </location>
</feature>
<dbReference type="InParanoid" id="A0A090CQ21"/>
<dbReference type="STRING" id="515849.A0A090CQ21"/>
<feature type="compositionally biased region" description="Gly residues" evidence="1">
    <location>
        <begin position="48"/>
        <end position="89"/>
    </location>
</feature>
<sequence length="250" mass="25302">MHSNRATLFLSASYALFLPCFSLPLHESPLQQPAALEPRATYAVVNIDGGGSGTTPGGSPGGSPGGGIGAGSPGTSGPGGSGGSGGSGTGNQPAPNPVTITVVQTPPTKTAVQTVFMTSPAVTNRITDTVVVTKTVQIVNIEPTSTPATSTAHPLPTSSAQPVLPIEPSHLTSTLVSISSFLSSSTATPTSVLPSTTDVIVVTAIAAVPEPSLSSSTTYDDGKWHTTYPAWNGTLDRRSNRSRFRQRAAP</sequence>
<protein>
    <submittedName>
        <fullName evidence="3">Uncharacterized protein</fullName>
    </submittedName>
</protein>
<feature type="region of interest" description="Disordered" evidence="1">
    <location>
        <begin position="47"/>
        <end position="100"/>
    </location>
</feature>
<feature type="signal peptide" evidence="2">
    <location>
        <begin position="1"/>
        <end position="22"/>
    </location>
</feature>
<dbReference type="Proteomes" id="UP000001197">
    <property type="component" value="Chromosome 6"/>
</dbReference>